<dbReference type="InterPro" id="IPR006675">
    <property type="entry name" value="HDIG_dom"/>
</dbReference>
<gene>
    <name evidence="2" type="ORF">ENS06_05495</name>
</gene>
<dbReference type="InterPro" id="IPR052340">
    <property type="entry name" value="RNase_Y/CdgJ"/>
</dbReference>
<accession>A0A831ZRF1</accession>
<evidence type="ECO:0000259" key="1">
    <source>
        <dbReference type="PROSITE" id="PS51833"/>
    </source>
</evidence>
<reference evidence="2" key="1">
    <citation type="journal article" date="2020" name="mSystems">
        <title>Genome- and Community-Level Interaction Insights into Carbon Utilization and Element Cycling Functions of Hydrothermarchaeota in Hydrothermal Sediment.</title>
        <authorList>
            <person name="Zhou Z."/>
            <person name="Liu Y."/>
            <person name="Xu W."/>
            <person name="Pan J."/>
            <person name="Luo Z.H."/>
            <person name="Li M."/>
        </authorList>
    </citation>
    <scope>NUCLEOTIDE SEQUENCE [LARGE SCALE GENOMIC DNA]</scope>
    <source>
        <strain evidence="2">SpSt-456</strain>
    </source>
</reference>
<dbReference type="Pfam" id="PF08668">
    <property type="entry name" value="HDOD"/>
    <property type="match status" value="1"/>
</dbReference>
<dbReference type="SUPFAM" id="SSF109604">
    <property type="entry name" value="HD-domain/PDEase-like"/>
    <property type="match status" value="1"/>
</dbReference>
<proteinExistence type="predicted"/>
<dbReference type="InterPro" id="IPR013976">
    <property type="entry name" value="HDOD"/>
</dbReference>
<comment type="caution">
    <text evidence="2">The sequence shown here is derived from an EMBL/GenBank/DDBJ whole genome shotgun (WGS) entry which is preliminary data.</text>
</comment>
<dbReference type="PROSITE" id="PS51833">
    <property type="entry name" value="HDOD"/>
    <property type="match status" value="1"/>
</dbReference>
<feature type="domain" description="HDOD" evidence="1">
    <location>
        <begin position="20"/>
        <end position="218"/>
    </location>
</feature>
<name>A0A831ZRF1_9BACT</name>
<dbReference type="AlphaFoldDB" id="A0A831ZRF1"/>
<dbReference type="EMBL" id="DSTK01000016">
    <property type="protein sequence ID" value="HFK96764.1"/>
    <property type="molecule type" value="Genomic_DNA"/>
</dbReference>
<evidence type="ECO:0000313" key="2">
    <source>
        <dbReference type="EMBL" id="HFK96764.1"/>
    </source>
</evidence>
<dbReference type="InterPro" id="IPR003607">
    <property type="entry name" value="HD/PDEase_dom"/>
</dbReference>
<dbReference type="NCBIfam" id="TIGR00277">
    <property type="entry name" value="HDIG"/>
    <property type="match status" value="1"/>
</dbReference>
<organism evidence="2">
    <name type="scientific">Desulfacinum infernum</name>
    <dbReference type="NCBI Taxonomy" id="35837"/>
    <lineage>
        <taxon>Bacteria</taxon>
        <taxon>Pseudomonadati</taxon>
        <taxon>Thermodesulfobacteriota</taxon>
        <taxon>Syntrophobacteria</taxon>
        <taxon>Syntrophobacterales</taxon>
        <taxon>Syntrophobacteraceae</taxon>
        <taxon>Desulfacinum</taxon>
    </lineage>
</organism>
<dbReference type="PANTHER" id="PTHR33525:SF3">
    <property type="entry name" value="RIBONUCLEASE Y"/>
    <property type="match status" value="1"/>
</dbReference>
<protein>
    <submittedName>
        <fullName evidence="2">HDOD domain-containing protein</fullName>
    </submittedName>
</protein>
<sequence length="293" mass="32291">MIRKPTVVDTGILPQLLDGVPMLPETAFSVMEMMHKPDTAPSALARVVAQDPGLTVQTLHLCNSPFYSLPVEVVSIEHAVRLLGVPTVCGIVMAAYVHGFMARFSGEGARLWLRGARRHVLTVADGAQHLAARCPVGISKSEAFTVGLLHDIGKLVLAQLDEATARAVEQRAAVPDTLLVDAEWDVLGTDHAEAGFLLAQRWGLPELIAEVIRWHHRPQKTEEALALLVFLANELAHVQEGRTRLQALLDQDPVLFLVEDRLGLGRKDFSDMAEAWLQRAHERDKRPRDAKTM</sequence>
<dbReference type="Gene3D" id="1.10.3210.10">
    <property type="entry name" value="Hypothetical protein af1432"/>
    <property type="match status" value="1"/>
</dbReference>
<dbReference type="PANTHER" id="PTHR33525">
    <property type="match status" value="1"/>
</dbReference>
<dbReference type="CDD" id="cd00077">
    <property type="entry name" value="HDc"/>
    <property type="match status" value="1"/>
</dbReference>